<feature type="compositionally biased region" description="Polar residues" evidence="8">
    <location>
        <begin position="181"/>
        <end position="191"/>
    </location>
</feature>
<evidence type="ECO:0000256" key="6">
    <source>
        <dbReference type="ARBA" id="ARBA00023054"/>
    </source>
</evidence>
<organism evidence="11 12">
    <name type="scientific">Mycena maculata</name>
    <dbReference type="NCBI Taxonomy" id="230809"/>
    <lineage>
        <taxon>Eukaryota</taxon>
        <taxon>Fungi</taxon>
        <taxon>Dikarya</taxon>
        <taxon>Basidiomycota</taxon>
        <taxon>Agaricomycotina</taxon>
        <taxon>Agaricomycetes</taxon>
        <taxon>Agaricomycetidae</taxon>
        <taxon>Agaricales</taxon>
        <taxon>Marasmiineae</taxon>
        <taxon>Mycenaceae</taxon>
        <taxon>Mycena</taxon>
    </lineage>
</organism>
<evidence type="ECO:0000256" key="1">
    <source>
        <dbReference type="ARBA" id="ARBA00004177"/>
    </source>
</evidence>
<reference evidence="11" key="1">
    <citation type="submission" date="2023-03" db="EMBL/GenBank/DDBJ databases">
        <title>Massive genome expansion in bonnet fungi (Mycena s.s.) driven by repeated elements and novel gene families across ecological guilds.</title>
        <authorList>
            <consortium name="Lawrence Berkeley National Laboratory"/>
            <person name="Harder C.B."/>
            <person name="Miyauchi S."/>
            <person name="Viragh M."/>
            <person name="Kuo A."/>
            <person name="Thoen E."/>
            <person name="Andreopoulos B."/>
            <person name="Lu D."/>
            <person name="Skrede I."/>
            <person name="Drula E."/>
            <person name="Henrissat B."/>
            <person name="Morin E."/>
            <person name="Kohler A."/>
            <person name="Barry K."/>
            <person name="LaButti K."/>
            <person name="Morin E."/>
            <person name="Salamov A."/>
            <person name="Lipzen A."/>
            <person name="Mereny Z."/>
            <person name="Hegedus B."/>
            <person name="Baldrian P."/>
            <person name="Stursova M."/>
            <person name="Weitz H."/>
            <person name="Taylor A."/>
            <person name="Grigoriev I.V."/>
            <person name="Nagy L.G."/>
            <person name="Martin F."/>
            <person name="Kauserud H."/>
        </authorList>
    </citation>
    <scope>NUCLEOTIDE SEQUENCE</scope>
    <source>
        <strain evidence="11">CBHHK188m</strain>
    </source>
</reference>
<dbReference type="Gene3D" id="6.10.140.820">
    <property type="match status" value="1"/>
</dbReference>
<feature type="domain" description="SB" evidence="9">
    <location>
        <begin position="357"/>
        <end position="425"/>
    </location>
</feature>
<evidence type="ECO:0000259" key="9">
    <source>
        <dbReference type="PROSITE" id="PS51312"/>
    </source>
</evidence>
<feature type="domain" description="UEV" evidence="10">
    <location>
        <begin position="5"/>
        <end position="150"/>
    </location>
</feature>
<dbReference type="GO" id="GO:0006886">
    <property type="term" value="P:intracellular protein transport"/>
    <property type="evidence" value="ECO:0007669"/>
    <property type="project" value="UniProtKB-ARBA"/>
</dbReference>
<evidence type="ECO:0000256" key="5">
    <source>
        <dbReference type="ARBA" id="ARBA00022927"/>
    </source>
</evidence>
<keyword evidence="5 7" id="KW-0653">Protein transport</keyword>
<dbReference type="Pfam" id="PF05743">
    <property type="entry name" value="UEV"/>
    <property type="match status" value="1"/>
</dbReference>
<keyword evidence="4" id="KW-0967">Endosome</keyword>
<evidence type="ECO:0000313" key="12">
    <source>
        <dbReference type="Proteomes" id="UP001215280"/>
    </source>
</evidence>
<evidence type="ECO:0000256" key="7">
    <source>
        <dbReference type="PROSITE-ProRule" id="PRU00644"/>
    </source>
</evidence>
<protein>
    <submittedName>
        <fullName evidence="11">UEV-domain-containing protein</fullName>
    </submittedName>
</protein>
<dbReference type="CDD" id="cd11685">
    <property type="entry name" value="UEV_TSG101-like"/>
    <property type="match status" value="1"/>
</dbReference>
<dbReference type="InterPro" id="IPR017916">
    <property type="entry name" value="SB_dom"/>
</dbReference>
<gene>
    <name evidence="11" type="ORF">DFH07DRAFT_865924</name>
</gene>
<dbReference type="InterPro" id="IPR016135">
    <property type="entry name" value="UBQ-conjugating_enzyme/RWD"/>
</dbReference>
<keyword evidence="6" id="KW-0175">Coiled coil</keyword>
<evidence type="ECO:0000313" key="11">
    <source>
        <dbReference type="EMBL" id="KAJ7774665.1"/>
    </source>
</evidence>
<dbReference type="Proteomes" id="UP001215280">
    <property type="component" value="Unassembled WGS sequence"/>
</dbReference>
<dbReference type="SUPFAM" id="SSF54495">
    <property type="entry name" value="UBC-like"/>
    <property type="match status" value="1"/>
</dbReference>
<dbReference type="GO" id="GO:0000813">
    <property type="term" value="C:ESCRT I complex"/>
    <property type="evidence" value="ECO:0007669"/>
    <property type="project" value="TreeGrafter"/>
</dbReference>
<dbReference type="InterPro" id="IPR037202">
    <property type="entry name" value="ESCRT_assembly_dom"/>
</dbReference>
<feature type="compositionally biased region" description="Pro residues" evidence="8">
    <location>
        <begin position="203"/>
        <end position="222"/>
    </location>
</feature>
<name>A0AAD7JYK7_9AGAR</name>
<sequence length="427" mass="46971">MDQVNLTRNWLRENVASYVAAERVFADIDGTLSSFPSLRPKSDVYTYDDGRTQLLLCVHGLLPITYRSVSYNIPIAVWLTRDFPREPPLPYVVPTADMLVKPGPRLDVSGRSSVDYVQQWARKSEGCSLPGLIDAMQAEFSRSPPVYAKAATAREQVQQPPSLPPKPRTPQYALQAAPQGPQYSQYNTPAPQTRATPGTLAARPPPPLPPQYQAPPAPWTPPRDPRTQPNWAPNLLDEDAPAPPTLYAPQPVHAPPRPPNPELLRLHAAVHAKLSAELASLGHALALDAERLRAHQADLLAGEPAIRDEMARLEAVRDVCRTAAGRMRGAVEAGERNVAELRAKSAPAVDELVCSTTIVHNQLINLVAEDNAIEDTIFHLSKALNSGRIDLERFLRSCRLLAEEQFMKRALIEKIQTGIPMGQSIGY</sequence>
<dbReference type="EMBL" id="JARJLG010000015">
    <property type="protein sequence ID" value="KAJ7774665.1"/>
    <property type="molecule type" value="Genomic_DNA"/>
</dbReference>
<dbReference type="GO" id="GO:0072666">
    <property type="term" value="P:establishment of protein localization to vacuole"/>
    <property type="evidence" value="ECO:0007669"/>
    <property type="project" value="UniProtKB-ARBA"/>
</dbReference>
<dbReference type="InterPro" id="IPR008883">
    <property type="entry name" value="UEV_N"/>
</dbReference>
<comment type="subcellular location">
    <subcellularLocation>
        <location evidence="1">Endosome</location>
    </subcellularLocation>
</comment>
<dbReference type="PANTHER" id="PTHR23306">
    <property type="entry name" value="TUMOR SUSCEPTIBILITY GENE 101 PROTEIN-RELATED"/>
    <property type="match status" value="1"/>
</dbReference>
<dbReference type="PANTHER" id="PTHR23306:SF3">
    <property type="entry name" value="TUMOR SUPPRESSOR PROTEIN 101"/>
    <property type="match status" value="1"/>
</dbReference>
<evidence type="ECO:0000256" key="3">
    <source>
        <dbReference type="ARBA" id="ARBA00022448"/>
    </source>
</evidence>
<keyword evidence="3 7" id="KW-0813">Transport</keyword>
<feature type="region of interest" description="Disordered" evidence="8">
    <location>
        <begin position="149"/>
        <end position="245"/>
    </location>
</feature>
<dbReference type="GO" id="GO:0043130">
    <property type="term" value="F:ubiquitin binding"/>
    <property type="evidence" value="ECO:0007669"/>
    <property type="project" value="TreeGrafter"/>
</dbReference>
<evidence type="ECO:0000259" key="10">
    <source>
        <dbReference type="PROSITE" id="PS51322"/>
    </source>
</evidence>
<dbReference type="GO" id="GO:0043162">
    <property type="term" value="P:ubiquitin-dependent protein catabolic process via the multivesicular body sorting pathway"/>
    <property type="evidence" value="ECO:0007669"/>
    <property type="project" value="UniProtKB-ARBA"/>
</dbReference>
<dbReference type="PROSITE" id="PS51322">
    <property type="entry name" value="UEV"/>
    <property type="match status" value="1"/>
</dbReference>
<evidence type="ECO:0000256" key="8">
    <source>
        <dbReference type="SAM" id="MobiDB-lite"/>
    </source>
</evidence>
<dbReference type="InterPro" id="IPR052070">
    <property type="entry name" value="ESCRT-I_UEV_domain"/>
</dbReference>
<accession>A0AAD7JYK7</accession>
<proteinExistence type="inferred from homology"/>
<evidence type="ECO:0000256" key="4">
    <source>
        <dbReference type="ARBA" id="ARBA00022753"/>
    </source>
</evidence>
<dbReference type="Pfam" id="PF09454">
    <property type="entry name" value="Vps23_core"/>
    <property type="match status" value="1"/>
</dbReference>
<dbReference type="AlphaFoldDB" id="A0AAD7JYK7"/>
<comment type="caution">
    <text evidence="11">The sequence shown here is derived from an EMBL/GenBank/DDBJ whole genome shotgun (WGS) entry which is preliminary data.</text>
</comment>
<keyword evidence="12" id="KW-1185">Reference proteome</keyword>
<feature type="compositionally biased region" description="Low complexity" evidence="8">
    <location>
        <begin position="193"/>
        <end position="202"/>
    </location>
</feature>
<evidence type="ECO:0000256" key="2">
    <source>
        <dbReference type="ARBA" id="ARBA00009594"/>
    </source>
</evidence>
<comment type="similarity">
    <text evidence="2">Belongs to the ubiquitin-conjugating enzyme family. UEV subfamily.</text>
</comment>
<dbReference type="PROSITE" id="PS51312">
    <property type="entry name" value="SB"/>
    <property type="match status" value="1"/>
</dbReference>
<dbReference type="SUPFAM" id="SSF140111">
    <property type="entry name" value="Endosomal sorting complex assembly domain"/>
    <property type="match status" value="1"/>
</dbReference>
<dbReference type="Gene3D" id="3.10.110.10">
    <property type="entry name" value="Ubiquitin Conjugating Enzyme"/>
    <property type="match status" value="1"/>
</dbReference>